<dbReference type="SUPFAM" id="SSF48008">
    <property type="entry name" value="GntR ligand-binding domain-like"/>
    <property type="match status" value="1"/>
</dbReference>
<organism evidence="6 7">
    <name type="scientific">Salipiger thiooxidans</name>
    <dbReference type="NCBI Taxonomy" id="282683"/>
    <lineage>
        <taxon>Bacteria</taxon>
        <taxon>Pseudomonadati</taxon>
        <taxon>Pseudomonadota</taxon>
        <taxon>Alphaproteobacteria</taxon>
        <taxon>Rhodobacterales</taxon>
        <taxon>Roseobacteraceae</taxon>
        <taxon>Salipiger</taxon>
    </lineage>
</organism>
<protein>
    <submittedName>
        <fullName evidence="6">Transcriptional regulator, GntR family</fullName>
    </submittedName>
</protein>
<dbReference type="InterPro" id="IPR000524">
    <property type="entry name" value="Tscrpt_reg_HTH_GntR"/>
</dbReference>
<evidence type="ECO:0000256" key="2">
    <source>
        <dbReference type="ARBA" id="ARBA00023125"/>
    </source>
</evidence>
<dbReference type="Gene3D" id="1.10.10.10">
    <property type="entry name" value="Winged helix-like DNA-binding domain superfamily/Winged helix DNA-binding domain"/>
    <property type="match status" value="2"/>
</dbReference>
<evidence type="ECO:0000313" key="7">
    <source>
        <dbReference type="Proteomes" id="UP000198994"/>
    </source>
</evidence>
<keyword evidence="1" id="KW-0805">Transcription regulation</keyword>
<dbReference type="Pfam" id="PF00392">
    <property type="entry name" value="GntR"/>
    <property type="match status" value="1"/>
</dbReference>
<dbReference type="InterPro" id="IPR036388">
    <property type="entry name" value="WH-like_DNA-bd_sf"/>
</dbReference>
<name>A0A1G7BHN5_9RHOB</name>
<keyword evidence="3" id="KW-0804">Transcription</keyword>
<dbReference type="EMBL" id="FNAV01000002">
    <property type="protein sequence ID" value="SDE26417.1"/>
    <property type="molecule type" value="Genomic_DNA"/>
</dbReference>
<evidence type="ECO:0000259" key="4">
    <source>
        <dbReference type="SMART" id="SM00345"/>
    </source>
</evidence>
<dbReference type="STRING" id="282683.SAMN04488105_102177"/>
<dbReference type="Pfam" id="PF07729">
    <property type="entry name" value="FCD"/>
    <property type="match status" value="1"/>
</dbReference>
<feature type="domain" description="HTH gntR-type" evidence="4">
    <location>
        <begin position="89"/>
        <end position="147"/>
    </location>
</feature>
<keyword evidence="7" id="KW-1185">Reference proteome</keyword>
<dbReference type="OrthoDB" id="9799812at2"/>
<dbReference type="GO" id="GO:0003700">
    <property type="term" value="F:DNA-binding transcription factor activity"/>
    <property type="evidence" value="ECO:0007669"/>
    <property type="project" value="InterPro"/>
</dbReference>
<feature type="domain" description="HTH gntR-type" evidence="4">
    <location>
        <begin position="8"/>
        <end position="68"/>
    </location>
</feature>
<proteinExistence type="predicted"/>
<dbReference type="SMART" id="SM00345">
    <property type="entry name" value="HTH_GNTR"/>
    <property type="match status" value="2"/>
</dbReference>
<dbReference type="GO" id="GO:0003677">
    <property type="term" value="F:DNA binding"/>
    <property type="evidence" value="ECO:0007669"/>
    <property type="project" value="UniProtKB-KW"/>
</dbReference>
<dbReference type="SMART" id="SM00895">
    <property type="entry name" value="FCD"/>
    <property type="match status" value="1"/>
</dbReference>
<evidence type="ECO:0000256" key="1">
    <source>
        <dbReference type="ARBA" id="ARBA00023015"/>
    </source>
</evidence>
<evidence type="ECO:0000259" key="5">
    <source>
        <dbReference type="SMART" id="SM00895"/>
    </source>
</evidence>
<dbReference type="SUPFAM" id="SSF46785">
    <property type="entry name" value="Winged helix' DNA-binding domain"/>
    <property type="match status" value="2"/>
</dbReference>
<accession>A0A1G7BHN5</accession>
<sequence length="296" mass="33499">MSRQNQTFKAAVNSALASFGALAPGAELGSEAELAAKLSISRTTARNVLAHLVQLGVVEWEGRRKTLLRAPCPEDRFPPEDVALPAELAERQLQEWILRTDLPPGSQIHESELARQLDIPVALVRDLLQNFRVSGLIEKNPNKHWTFRGFTREYATEMCDMRELIERAAIRQLIADPEHPSLPRMAEMERLHIALLARDDAAMTEFPALDARFHRIICQAADNRFFDEFAHRISIIVHYHYQWNKRDETARNRAAIREHLAVIRAVLSGRGEDALAAFDHHLATARTTLLASVNWG</sequence>
<reference evidence="7" key="1">
    <citation type="submission" date="2016-10" db="EMBL/GenBank/DDBJ databases">
        <authorList>
            <person name="Varghese N."/>
            <person name="Submissions S."/>
        </authorList>
    </citation>
    <scope>NUCLEOTIDE SEQUENCE [LARGE SCALE GENOMIC DNA]</scope>
    <source>
        <strain evidence="7">DSM 10146</strain>
    </source>
</reference>
<dbReference type="InterPro" id="IPR011711">
    <property type="entry name" value="GntR_C"/>
</dbReference>
<feature type="domain" description="GntR C-terminal" evidence="5">
    <location>
        <begin position="157"/>
        <end position="284"/>
    </location>
</feature>
<dbReference type="PRINTS" id="PR00035">
    <property type="entry name" value="HTHGNTR"/>
</dbReference>
<dbReference type="RefSeq" id="WP_089955264.1">
    <property type="nucleotide sequence ID" value="NZ_FNAV01000002.1"/>
</dbReference>
<dbReference type="InterPro" id="IPR008920">
    <property type="entry name" value="TF_FadR/GntR_C"/>
</dbReference>
<dbReference type="PANTHER" id="PTHR43537:SF51">
    <property type="entry name" value="HTH-TYPE TRANSCRIPTIONAL REGULATOR LGOR-RELATED"/>
    <property type="match status" value="1"/>
</dbReference>
<keyword evidence="2" id="KW-0238">DNA-binding</keyword>
<dbReference type="InterPro" id="IPR036390">
    <property type="entry name" value="WH_DNA-bd_sf"/>
</dbReference>
<dbReference type="AlphaFoldDB" id="A0A1G7BHN5"/>
<dbReference type="PANTHER" id="PTHR43537">
    <property type="entry name" value="TRANSCRIPTIONAL REGULATOR, GNTR FAMILY"/>
    <property type="match status" value="1"/>
</dbReference>
<gene>
    <name evidence="6" type="ORF">SAMN04488105_102177</name>
</gene>
<evidence type="ECO:0000313" key="6">
    <source>
        <dbReference type="EMBL" id="SDE26417.1"/>
    </source>
</evidence>
<dbReference type="Gene3D" id="1.20.120.530">
    <property type="entry name" value="GntR ligand-binding domain-like"/>
    <property type="match status" value="1"/>
</dbReference>
<dbReference type="Proteomes" id="UP000198994">
    <property type="component" value="Unassembled WGS sequence"/>
</dbReference>
<evidence type="ECO:0000256" key="3">
    <source>
        <dbReference type="ARBA" id="ARBA00023163"/>
    </source>
</evidence>